<keyword evidence="2" id="KW-0560">Oxidoreductase</keyword>
<protein>
    <recommendedName>
        <fullName evidence="4">Short-chain dehydrogenase</fullName>
    </recommendedName>
</protein>
<dbReference type="InterPro" id="IPR002347">
    <property type="entry name" value="SDR_fam"/>
</dbReference>
<evidence type="ECO:0000313" key="3">
    <source>
        <dbReference type="EMBL" id="SUZ71851.1"/>
    </source>
</evidence>
<dbReference type="GO" id="GO:0005777">
    <property type="term" value="C:peroxisome"/>
    <property type="evidence" value="ECO:0007669"/>
    <property type="project" value="TreeGrafter"/>
</dbReference>
<keyword evidence="1" id="KW-0521">NADP</keyword>
<dbReference type="CDD" id="cd05369">
    <property type="entry name" value="TER_DECR_SDR_a"/>
    <property type="match status" value="1"/>
</dbReference>
<dbReference type="AlphaFoldDB" id="A0A381PXP9"/>
<accession>A0A381PXP9</accession>
<dbReference type="GO" id="GO:0008670">
    <property type="term" value="F:2,4-dienoyl-CoA reductase (NADPH) activity"/>
    <property type="evidence" value="ECO:0007669"/>
    <property type="project" value="InterPro"/>
</dbReference>
<proteinExistence type="predicted"/>
<dbReference type="InterPro" id="IPR045017">
    <property type="entry name" value="DECR2-like"/>
</dbReference>
<dbReference type="InterPro" id="IPR036291">
    <property type="entry name" value="NAD(P)-bd_dom_sf"/>
</dbReference>
<dbReference type="PRINTS" id="PR00081">
    <property type="entry name" value="GDHRDH"/>
</dbReference>
<dbReference type="GO" id="GO:0009062">
    <property type="term" value="P:fatty acid catabolic process"/>
    <property type="evidence" value="ECO:0007669"/>
    <property type="project" value="InterPro"/>
</dbReference>
<dbReference type="EMBL" id="UINC01001135">
    <property type="protein sequence ID" value="SUZ71851.1"/>
    <property type="molecule type" value="Genomic_DNA"/>
</dbReference>
<reference evidence="3" key="1">
    <citation type="submission" date="2018-05" db="EMBL/GenBank/DDBJ databases">
        <authorList>
            <person name="Lanie J.A."/>
            <person name="Ng W.-L."/>
            <person name="Kazmierczak K.M."/>
            <person name="Andrzejewski T.M."/>
            <person name="Davidsen T.M."/>
            <person name="Wayne K.J."/>
            <person name="Tettelin H."/>
            <person name="Glass J.I."/>
            <person name="Rusch D."/>
            <person name="Podicherti R."/>
            <person name="Tsui H.-C.T."/>
            <person name="Winkler M.E."/>
        </authorList>
    </citation>
    <scope>NUCLEOTIDE SEQUENCE</scope>
</reference>
<dbReference type="Pfam" id="PF13561">
    <property type="entry name" value="adh_short_C2"/>
    <property type="match status" value="1"/>
</dbReference>
<evidence type="ECO:0000256" key="1">
    <source>
        <dbReference type="ARBA" id="ARBA00022857"/>
    </source>
</evidence>
<dbReference type="Gene3D" id="3.40.50.720">
    <property type="entry name" value="NAD(P)-binding Rossmann-like Domain"/>
    <property type="match status" value="1"/>
</dbReference>
<dbReference type="FunFam" id="3.40.50.720:FF:000084">
    <property type="entry name" value="Short-chain dehydrogenase reductase"/>
    <property type="match status" value="1"/>
</dbReference>
<evidence type="ECO:0008006" key="4">
    <source>
        <dbReference type="Google" id="ProtNLM"/>
    </source>
</evidence>
<dbReference type="SUPFAM" id="SSF51735">
    <property type="entry name" value="NAD(P)-binding Rossmann-fold domains"/>
    <property type="match status" value="1"/>
</dbReference>
<sequence length="261" mass="27156">MSFAPGILEGKTAVVTGGATGIGSYIARMLGTLGAKVGIVSRKEENLKAAVEAFKNEDGLDVLWRVGDVRVPDLIKEVVEELAGEMGGLDILVCNAAGNFICPTEELSANGWRTVIDIDLNGTFNCCQAALPFLKEAKGGGRIVSISTTGANHGWPTAVHAGAAKAGIQNLMKSLAVEWGGFGIRTNWISPGPIEGTEGVDRLIIAQGLADQLKKNIPLGTFGEGDDIANAVVYLVSDAGKYVTGAELVVDGGGQWKRGYG</sequence>
<organism evidence="3">
    <name type="scientific">marine metagenome</name>
    <dbReference type="NCBI Taxonomy" id="408172"/>
    <lineage>
        <taxon>unclassified sequences</taxon>
        <taxon>metagenomes</taxon>
        <taxon>ecological metagenomes</taxon>
    </lineage>
</organism>
<dbReference type="PANTHER" id="PTHR43296">
    <property type="entry name" value="PEROXISOMAL 2,4-DIENOYL-COA REDUCTASE"/>
    <property type="match status" value="1"/>
</dbReference>
<dbReference type="PANTHER" id="PTHR43296:SF2">
    <property type="entry name" value="PEROXISOMAL 2,4-DIENOYL-COA REDUCTASE [(3E)-ENOYL-COA-PRODUCING]"/>
    <property type="match status" value="1"/>
</dbReference>
<gene>
    <name evidence="3" type="ORF">METZ01_LOCUS24705</name>
</gene>
<evidence type="ECO:0000256" key="2">
    <source>
        <dbReference type="ARBA" id="ARBA00023002"/>
    </source>
</evidence>
<name>A0A381PXP9_9ZZZZ</name>